<keyword evidence="3" id="KW-0378">Hydrolase</keyword>
<accession>I8AK93</accession>
<dbReference type="STRING" id="1196324.A374_08989"/>
<dbReference type="GO" id="GO:0005524">
    <property type="term" value="F:ATP binding"/>
    <property type="evidence" value="ECO:0007669"/>
    <property type="project" value="UniProtKB-KW"/>
</dbReference>
<evidence type="ECO:0000256" key="6">
    <source>
        <dbReference type="SAM" id="Coils"/>
    </source>
</evidence>
<dbReference type="Gene3D" id="3.40.50.300">
    <property type="entry name" value="P-loop containing nucleotide triphosphate hydrolases"/>
    <property type="match status" value="2"/>
</dbReference>
<keyword evidence="2" id="KW-0547">Nucleotide-binding</keyword>
<dbReference type="EMBL" id="AKKV01000024">
    <property type="protein sequence ID" value="EIT85959.1"/>
    <property type="molecule type" value="Genomic_DNA"/>
</dbReference>
<keyword evidence="10" id="KW-1185">Reference proteome</keyword>
<dbReference type="SUPFAM" id="SSF52540">
    <property type="entry name" value="P-loop containing nucleoside triphosphate hydrolases"/>
    <property type="match status" value="1"/>
</dbReference>
<evidence type="ECO:0000256" key="3">
    <source>
        <dbReference type="ARBA" id="ARBA00022801"/>
    </source>
</evidence>
<dbReference type="PANTHER" id="PTHR43788:SF8">
    <property type="entry name" value="DNA-BINDING PROTEIN SMUBP-2"/>
    <property type="match status" value="1"/>
</dbReference>
<dbReference type="OrthoDB" id="9757917at2"/>
<evidence type="ECO:0000256" key="5">
    <source>
        <dbReference type="ARBA" id="ARBA00022840"/>
    </source>
</evidence>
<evidence type="ECO:0000256" key="4">
    <source>
        <dbReference type="ARBA" id="ARBA00022806"/>
    </source>
</evidence>
<evidence type="ECO:0000313" key="10">
    <source>
        <dbReference type="Proteomes" id="UP000004080"/>
    </source>
</evidence>
<dbReference type="Pfam" id="PF13087">
    <property type="entry name" value="AAA_12"/>
    <property type="match status" value="1"/>
</dbReference>
<keyword evidence="6" id="KW-0175">Coiled coil</keyword>
<organism evidence="9 10">
    <name type="scientific">Fictibacillus macauensis ZFHKF-1</name>
    <dbReference type="NCBI Taxonomy" id="1196324"/>
    <lineage>
        <taxon>Bacteria</taxon>
        <taxon>Bacillati</taxon>
        <taxon>Bacillota</taxon>
        <taxon>Bacilli</taxon>
        <taxon>Bacillales</taxon>
        <taxon>Fictibacillaceae</taxon>
        <taxon>Fictibacillus</taxon>
    </lineage>
</organism>
<feature type="domain" description="DNA2/NAM7 helicase-like C-terminal" evidence="8">
    <location>
        <begin position="839"/>
        <end position="958"/>
    </location>
</feature>
<sequence>MDEQSVLNAWYLVEALAPCKVPKKSGELNESLFQDHKKRTKVKRISLVEQAESEPWGNYPLKNQQRKKIQHRYYFSCFQNDKLVRYLRRYFQNHNELYNKNFDYLYSFTLLIDDDGKYVKESLFVPMLMDVLRKISAQEKIDFSGLNDSFNSKRQLFEESAQDIFINGVDHKKLLTLVDLFHKEFFKFPNAKDVNYLEIEVIGINEETSLRNFNSFYTEDLERILEKGPNEVLQQYLVGASHHVSIDENRSYIEDILQPKYLPNGRWPSPVEHRLSLMQQVAVNQTLSSQEPISSVNGPPGTGKTTLLKDIFADIVVRRAEQMVKLNHPTEAFIKTDEVKNNANCYELSLSLSQFSMVVTSSNNGAVENISKDLPKLSEVIREGKKSKFPQYEEHYAKEAKNLAMYPASAKLLLDTEANAWGIFSGALGKSSNISKYNKVLRESLLKELEAEHQQLTLQDWKNIVKEFQHTFNTVNHLKNNLQEYCNQTSLVSSLEVEQQLLKRTDHEIESLHEDIQWLEKQISLVPKLTLLQKLMMKKDRQRVEFQKELLSLITTLKEKKKEQARQRNVVNTIQVQLLNRKEQERYYKEQGLITPDDAYWSKDRTTYEYRQQHTIWLTDELNFQRGLLFLKAMKVHKYLLAFNLIPIKATINQLAGKKNIVDSPKILHHMWKTIHLITPVISTTFASFSSMYKGIEKNHIDYLFIDEAGQATPQQAAGALWRSKRAIVVGDPIQIEPVVPVDEVLLDELKNHFQLSSRQIGMTASVQTLADQANPFGMYKNDLWIGSPLWVHRRCLDPMFTIANKIAYDEKMVLAQKKTGESVWYDCSGRAIKEQFVMEQGTFITTIVNKAWTNQVKPNLFIITPFTAIKVELKKMIKQALYLSQQASVTKKEISDWVEESVGTVHTFQGKEADIVYLVVGTDDRTDPAANWSCATPNLINVAVTRAKKEFYVVGDLKRFSKKQYYSNVLQEVLVETTKNPVHT</sequence>
<dbReference type="GO" id="GO:0016787">
    <property type="term" value="F:hydrolase activity"/>
    <property type="evidence" value="ECO:0007669"/>
    <property type="project" value="UniProtKB-KW"/>
</dbReference>
<feature type="domain" description="DNA2/NAM7 helicase helicase" evidence="7">
    <location>
        <begin position="681"/>
        <end position="740"/>
    </location>
</feature>
<dbReference type="InterPro" id="IPR027417">
    <property type="entry name" value="P-loop_NTPase"/>
</dbReference>
<dbReference type="InterPro" id="IPR050534">
    <property type="entry name" value="Coronavir_polyprotein_1ab"/>
</dbReference>
<comment type="similarity">
    <text evidence="1">Belongs to the DNA2/NAM7 helicase family.</text>
</comment>
<gene>
    <name evidence="9" type="ORF">A374_08989</name>
</gene>
<feature type="coiled-coil region" evidence="6">
    <location>
        <begin position="495"/>
        <end position="522"/>
    </location>
</feature>
<dbReference type="Proteomes" id="UP000004080">
    <property type="component" value="Unassembled WGS sequence"/>
</dbReference>
<dbReference type="InterPro" id="IPR041677">
    <property type="entry name" value="DNA2/NAM7_AAA_11"/>
</dbReference>
<reference evidence="9 10" key="1">
    <citation type="journal article" date="2012" name="J. Bacteriol.">
        <title>Genome of Bacillus macauensis ZFHKF-1, a Long-Chain-Forming Bacterium.</title>
        <authorList>
            <person name="Cai L."/>
            <person name="Zhang T."/>
        </authorList>
    </citation>
    <scope>NUCLEOTIDE SEQUENCE [LARGE SCALE GENOMIC DNA]</scope>
    <source>
        <strain evidence="9 10">ZFHKF-1</strain>
    </source>
</reference>
<dbReference type="eggNOG" id="COG0419">
    <property type="taxonomic scope" value="Bacteria"/>
</dbReference>
<dbReference type="RefSeq" id="WP_007201891.1">
    <property type="nucleotide sequence ID" value="NZ_AKKV01000024.1"/>
</dbReference>
<evidence type="ECO:0000313" key="9">
    <source>
        <dbReference type="EMBL" id="EIT85959.1"/>
    </source>
</evidence>
<dbReference type="InterPro" id="IPR041679">
    <property type="entry name" value="DNA2/NAM7-like_C"/>
</dbReference>
<evidence type="ECO:0000259" key="8">
    <source>
        <dbReference type="Pfam" id="PF13087"/>
    </source>
</evidence>
<name>I8AK93_9BACL</name>
<dbReference type="PANTHER" id="PTHR43788">
    <property type="entry name" value="DNA2/NAM7 HELICASE FAMILY MEMBER"/>
    <property type="match status" value="1"/>
</dbReference>
<protein>
    <submittedName>
        <fullName evidence="9">Putative DNA helicase</fullName>
    </submittedName>
</protein>
<dbReference type="eggNOG" id="COG0507">
    <property type="taxonomic scope" value="Bacteria"/>
</dbReference>
<dbReference type="Pfam" id="PF13086">
    <property type="entry name" value="AAA_11"/>
    <property type="match status" value="1"/>
</dbReference>
<keyword evidence="5" id="KW-0067">ATP-binding</keyword>
<comment type="caution">
    <text evidence="9">The sequence shown here is derived from an EMBL/GenBank/DDBJ whole genome shotgun (WGS) entry which is preliminary data.</text>
</comment>
<dbReference type="eggNOG" id="COG1112">
    <property type="taxonomic scope" value="Bacteria"/>
</dbReference>
<keyword evidence="4 9" id="KW-0347">Helicase</keyword>
<evidence type="ECO:0000256" key="1">
    <source>
        <dbReference type="ARBA" id="ARBA00007913"/>
    </source>
</evidence>
<evidence type="ECO:0000256" key="2">
    <source>
        <dbReference type="ARBA" id="ARBA00022741"/>
    </source>
</evidence>
<dbReference type="PATRIC" id="fig|1196324.3.peg.1839"/>
<dbReference type="GO" id="GO:0043139">
    <property type="term" value="F:5'-3' DNA helicase activity"/>
    <property type="evidence" value="ECO:0007669"/>
    <property type="project" value="TreeGrafter"/>
</dbReference>
<proteinExistence type="inferred from homology"/>
<evidence type="ECO:0000259" key="7">
    <source>
        <dbReference type="Pfam" id="PF13086"/>
    </source>
</evidence>
<dbReference type="AlphaFoldDB" id="I8AK93"/>